<evidence type="ECO:0008006" key="3">
    <source>
        <dbReference type="Google" id="ProtNLM"/>
    </source>
</evidence>
<dbReference type="RefSeq" id="WP_158024706.1">
    <property type="nucleotide sequence ID" value="NZ_CP033081.2"/>
</dbReference>
<dbReference type="EMBL" id="BJNE01000005">
    <property type="protein sequence ID" value="GEC12414.1"/>
    <property type="molecule type" value="Genomic_DNA"/>
</dbReference>
<accession>A0ABQ0RKS9</accession>
<evidence type="ECO:0000313" key="1">
    <source>
        <dbReference type="EMBL" id="GEC12414.1"/>
    </source>
</evidence>
<protein>
    <recommendedName>
        <fullName evidence="3">DUF4262 domain-containing protein</fullName>
    </recommendedName>
</protein>
<dbReference type="Pfam" id="PF14081">
    <property type="entry name" value="DUF4262"/>
    <property type="match status" value="1"/>
</dbReference>
<name>A0ABQ0RKS9_GLUNI</name>
<dbReference type="Proteomes" id="UP000316242">
    <property type="component" value="Unassembled WGS sequence"/>
</dbReference>
<sequence>MLEPTDFRLTVRSSLPDTVLLSLVAAYETEEKGYAIVLCGSAKHQQAIGYTLGLTTIGHPEITSVGGDGDDVFALLSHVAEQVVDHGQVFSEGQHSTSLFSKLTFKESSAALPELPISRLIIGKAPVSRLQCMMPLDFVNIQPQTLSADLRRVA</sequence>
<reference evidence="1 2" key="1">
    <citation type="submission" date="2019-06" db="EMBL/GenBank/DDBJ databases">
        <title>Whole genome shotgun sequence of Glutamicibacter nicotianae NBRC 14234.</title>
        <authorList>
            <person name="Hosoyama A."/>
            <person name="Uohara A."/>
            <person name="Ohji S."/>
            <person name="Ichikawa N."/>
        </authorList>
    </citation>
    <scope>NUCLEOTIDE SEQUENCE [LARGE SCALE GENOMIC DNA]</scope>
    <source>
        <strain evidence="1 2">NBRC 14234</strain>
    </source>
</reference>
<organism evidence="1 2">
    <name type="scientific">Glutamicibacter nicotianae</name>
    <name type="common">Arthrobacter nicotianae</name>
    <dbReference type="NCBI Taxonomy" id="37929"/>
    <lineage>
        <taxon>Bacteria</taxon>
        <taxon>Bacillati</taxon>
        <taxon>Actinomycetota</taxon>
        <taxon>Actinomycetes</taxon>
        <taxon>Micrococcales</taxon>
        <taxon>Micrococcaceae</taxon>
        <taxon>Glutamicibacter</taxon>
    </lineage>
</organism>
<proteinExistence type="predicted"/>
<keyword evidence="2" id="KW-1185">Reference proteome</keyword>
<dbReference type="InterPro" id="IPR025358">
    <property type="entry name" value="DUF4262"/>
</dbReference>
<comment type="caution">
    <text evidence="1">The sequence shown here is derived from an EMBL/GenBank/DDBJ whole genome shotgun (WGS) entry which is preliminary data.</text>
</comment>
<gene>
    <name evidence="1" type="ORF">ANI01nite_16170</name>
</gene>
<evidence type="ECO:0000313" key="2">
    <source>
        <dbReference type="Proteomes" id="UP000316242"/>
    </source>
</evidence>